<organism evidence="6">
    <name type="scientific">uncultured Mycobacterium sp</name>
    <dbReference type="NCBI Taxonomy" id="171292"/>
    <lineage>
        <taxon>Bacteria</taxon>
        <taxon>Bacillati</taxon>
        <taxon>Actinomycetota</taxon>
        <taxon>Actinomycetes</taxon>
        <taxon>Mycobacteriales</taxon>
        <taxon>Mycobacteriaceae</taxon>
        <taxon>Mycobacterium</taxon>
        <taxon>environmental samples</taxon>
    </lineage>
</organism>
<sequence length="193" mass="21102">MNANLASVSPQQAVSRKAAAAATRTKLIESGLRLAERTGLTGLSVNLLVDEAGMSKGSFFHHFGDRASYLLALHREFHDRIAEHIDEALVDLPPGRERLMTGARVYLDICLQQRGIRALLLEARAEPAVAQEIGRRNADFARKFKPDFEALGRQYPMESAQLLAAMTAEAALIELGTGSAMESVRTALAEFIR</sequence>
<dbReference type="SUPFAM" id="SSF46689">
    <property type="entry name" value="Homeodomain-like"/>
    <property type="match status" value="1"/>
</dbReference>
<keyword evidence="2 4" id="KW-0238">DNA-binding</keyword>
<dbReference type="Gene3D" id="1.10.357.10">
    <property type="entry name" value="Tetracycline Repressor, domain 2"/>
    <property type="match status" value="1"/>
</dbReference>
<dbReference type="InterPro" id="IPR009057">
    <property type="entry name" value="Homeodomain-like_sf"/>
</dbReference>
<evidence type="ECO:0000259" key="5">
    <source>
        <dbReference type="PROSITE" id="PS50977"/>
    </source>
</evidence>
<evidence type="ECO:0000256" key="4">
    <source>
        <dbReference type="PROSITE-ProRule" id="PRU00335"/>
    </source>
</evidence>
<feature type="DNA-binding region" description="H-T-H motif" evidence="4">
    <location>
        <begin position="44"/>
        <end position="63"/>
    </location>
</feature>
<dbReference type="PROSITE" id="PS50977">
    <property type="entry name" value="HTH_TETR_2"/>
    <property type="match status" value="1"/>
</dbReference>
<proteinExistence type="predicted"/>
<evidence type="ECO:0000313" key="6">
    <source>
        <dbReference type="EMBL" id="SBS74624.1"/>
    </source>
</evidence>
<evidence type="ECO:0000256" key="3">
    <source>
        <dbReference type="ARBA" id="ARBA00023163"/>
    </source>
</evidence>
<dbReference type="Pfam" id="PF00440">
    <property type="entry name" value="TetR_N"/>
    <property type="match status" value="1"/>
</dbReference>
<accession>A0A1Y5P7E0</accession>
<reference evidence="6" key="1">
    <citation type="submission" date="2016-03" db="EMBL/GenBank/DDBJ databases">
        <authorList>
            <person name="Ploux O."/>
        </authorList>
    </citation>
    <scope>NUCLEOTIDE SEQUENCE</scope>
    <source>
        <strain evidence="6">UC10</strain>
    </source>
</reference>
<evidence type="ECO:0000256" key="2">
    <source>
        <dbReference type="ARBA" id="ARBA00023125"/>
    </source>
</evidence>
<dbReference type="GO" id="GO:0003677">
    <property type="term" value="F:DNA binding"/>
    <property type="evidence" value="ECO:0007669"/>
    <property type="project" value="UniProtKB-UniRule"/>
</dbReference>
<dbReference type="PANTHER" id="PTHR47506:SF6">
    <property type="entry name" value="HTH-TYPE TRANSCRIPTIONAL REPRESSOR NEMR"/>
    <property type="match status" value="1"/>
</dbReference>
<dbReference type="AlphaFoldDB" id="A0A1Y5P7E0"/>
<feature type="domain" description="HTH tetR-type" evidence="5">
    <location>
        <begin position="21"/>
        <end position="81"/>
    </location>
</feature>
<name>A0A1Y5P7E0_9MYCO</name>
<keyword evidence="3" id="KW-0804">Transcription</keyword>
<dbReference type="InterPro" id="IPR001647">
    <property type="entry name" value="HTH_TetR"/>
</dbReference>
<keyword evidence="1" id="KW-0805">Transcription regulation</keyword>
<dbReference type="EMBL" id="FLQS01000012">
    <property type="protein sequence ID" value="SBS74624.1"/>
    <property type="molecule type" value="Genomic_DNA"/>
</dbReference>
<evidence type="ECO:0000256" key="1">
    <source>
        <dbReference type="ARBA" id="ARBA00023015"/>
    </source>
</evidence>
<protein>
    <submittedName>
        <fullName evidence="6">Regulatory protein TetR</fullName>
    </submittedName>
</protein>
<dbReference type="PANTHER" id="PTHR47506">
    <property type="entry name" value="TRANSCRIPTIONAL REGULATORY PROTEIN"/>
    <property type="match status" value="1"/>
</dbReference>
<gene>
    <name evidence="6" type="ORF">MHPYR_20133</name>
</gene>